<evidence type="ECO:0000313" key="1">
    <source>
        <dbReference type="EMBL" id="EHI73972.1"/>
    </source>
</evidence>
<protein>
    <submittedName>
        <fullName evidence="1">Uncharacterized protein</fullName>
    </submittedName>
</protein>
<proteinExistence type="predicted"/>
<dbReference type="AlphaFoldDB" id="G5JRN5"/>
<dbReference type="Proteomes" id="UP000004322">
    <property type="component" value="Unassembled WGS sequence"/>
</dbReference>
<dbReference type="STRING" id="873449.STRCR_2044"/>
<keyword evidence="2" id="KW-1185">Reference proteome</keyword>
<dbReference type="EMBL" id="AEUV02000002">
    <property type="protein sequence ID" value="EHI73972.1"/>
    <property type="molecule type" value="Genomic_DNA"/>
</dbReference>
<accession>G5JRN5</accession>
<evidence type="ECO:0000313" key="2">
    <source>
        <dbReference type="Proteomes" id="UP000004322"/>
    </source>
</evidence>
<reference evidence="1" key="1">
    <citation type="submission" date="2011-07" db="EMBL/GenBank/DDBJ databases">
        <authorList>
            <person name="Stanhope M.J."/>
            <person name="Durkin A.S."/>
            <person name="Hostetler J."/>
            <person name="Kim M."/>
            <person name="Radune D."/>
            <person name="Singh I."/>
            <person name="Town C.D."/>
        </authorList>
    </citation>
    <scope>NUCLEOTIDE SEQUENCE [LARGE SCALE GENOMIC DNA]</scope>
    <source>
        <strain evidence="1">HS-6</strain>
    </source>
</reference>
<name>G5JRN5_STRCG</name>
<gene>
    <name evidence="1" type="ORF">STRCR_2044</name>
</gene>
<comment type="caution">
    <text evidence="1">The sequence shown here is derived from an EMBL/GenBank/DDBJ whole genome shotgun (WGS) entry which is preliminary data.</text>
</comment>
<organism evidence="1 2">
    <name type="scientific">Streptococcus criceti HS-6</name>
    <dbReference type="NCBI Taxonomy" id="873449"/>
    <lineage>
        <taxon>Bacteria</taxon>
        <taxon>Bacillati</taxon>
        <taxon>Bacillota</taxon>
        <taxon>Bacilli</taxon>
        <taxon>Lactobacillales</taxon>
        <taxon>Streptococcaceae</taxon>
        <taxon>Streptococcus</taxon>
    </lineage>
</organism>
<sequence>MKLTSTTGGVYIRKQSNGEFTLFKVNKKLPNSIDDFLAQYDYQPEELHW</sequence>